<gene>
    <name evidence="2" type="ORF">GALL_510040</name>
</gene>
<dbReference type="AlphaFoldDB" id="A0A1J5P881"/>
<evidence type="ECO:0000256" key="1">
    <source>
        <dbReference type="SAM" id="MobiDB-lite"/>
    </source>
</evidence>
<sequence length="204" mass="22736">MAAVDRSRIVHRPDRDRRHQRSLVHLCQPLVRPQARLGAGADLERHLSRRRDVAAGIRAGDRQFRLAAGDAVVCPRRDHCRRAAGRDLFSRATRSDSSGGVRSQLKQSACPRLAAQCRVRGDVRRRGAVLHSHGDAAGPPGRLLQRSRYQPVDGRPDAVGTARHRVPEPTNLGRDLRSYRRSFYRTDRIGLAGRIDDGLPADTE</sequence>
<name>A0A1J5P881_9ZZZZ</name>
<evidence type="ECO:0000313" key="2">
    <source>
        <dbReference type="EMBL" id="OIQ67418.1"/>
    </source>
</evidence>
<accession>A0A1J5P881</accession>
<organism evidence="2">
    <name type="scientific">mine drainage metagenome</name>
    <dbReference type="NCBI Taxonomy" id="410659"/>
    <lineage>
        <taxon>unclassified sequences</taxon>
        <taxon>metagenomes</taxon>
        <taxon>ecological metagenomes</taxon>
    </lineage>
</organism>
<feature type="region of interest" description="Disordered" evidence="1">
    <location>
        <begin position="130"/>
        <end position="173"/>
    </location>
</feature>
<proteinExistence type="predicted"/>
<dbReference type="EMBL" id="MLJW01005939">
    <property type="protein sequence ID" value="OIQ67418.1"/>
    <property type="molecule type" value="Genomic_DNA"/>
</dbReference>
<protein>
    <submittedName>
        <fullName evidence="2">Uncharacterized protein</fullName>
    </submittedName>
</protein>
<comment type="caution">
    <text evidence="2">The sequence shown here is derived from an EMBL/GenBank/DDBJ whole genome shotgun (WGS) entry which is preliminary data.</text>
</comment>
<reference evidence="2" key="1">
    <citation type="submission" date="2016-10" db="EMBL/GenBank/DDBJ databases">
        <title>Sequence of Gallionella enrichment culture.</title>
        <authorList>
            <person name="Poehlein A."/>
            <person name="Muehling M."/>
            <person name="Daniel R."/>
        </authorList>
    </citation>
    <scope>NUCLEOTIDE SEQUENCE</scope>
</reference>